<accession>F3QJE9</accession>
<dbReference type="EMBL" id="AFBP01000022">
    <property type="protein sequence ID" value="EGG55797.1"/>
    <property type="molecule type" value="Genomic_DNA"/>
</dbReference>
<protein>
    <submittedName>
        <fullName evidence="1">Conserved domain protein</fullName>
    </submittedName>
</protein>
<proteinExistence type="predicted"/>
<dbReference type="Proteomes" id="UP000005156">
    <property type="component" value="Unassembled WGS sequence"/>
</dbReference>
<keyword evidence="2" id="KW-1185">Reference proteome</keyword>
<dbReference type="OrthoDB" id="5690318at2"/>
<dbReference type="AlphaFoldDB" id="F3QJE9"/>
<name>F3QJE9_9BURK</name>
<dbReference type="GeneID" id="43348504"/>
<dbReference type="RefSeq" id="WP_008863958.1">
    <property type="nucleotide sequence ID" value="NZ_GL883695.1"/>
</dbReference>
<organism evidence="1 2">
    <name type="scientific">Parasutterella excrementihominis YIT 11859</name>
    <dbReference type="NCBI Taxonomy" id="762966"/>
    <lineage>
        <taxon>Bacteria</taxon>
        <taxon>Pseudomonadati</taxon>
        <taxon>Pseudomonadota</taxon>
        <taxon>Betaproteobacteria</taxon>
        <taxon>Burkholderiales</taxon>
        <taxon>Sutterellaceae</taxon>
        <taxon>Parasutterella</taxon>
    </lineage>
</organism>
<comment type="caution">
    <text evidence="1">The sequence shown here is derived from an EMBL/GenBank/DDBJ whole genome shotgun (WGS) entry which is preliminary data.</text>
</comment>
<sequence>MPSLLPEIDKNTTYTQKEVAVTITLDGQEAVTFQGFAVKCTVDKSGCPAFPKAQVELKGLSLTTMERLTHLGFKSFSLKRNKINVSAGEKGKTLSVIFKGEIINAWADFNAAPSPTFKIEANCGLFPALIPQPPISVNGNQTVAGLIDQISKEIGYTLENNDITASIKDCIIEGDPVTKMRRIAGAVGANLIFDDDKVVLVEKHGIRKTQGSIPLINAMNGMIGYPTFSNNGINVTTFFRPDLRIGANFKLETIVPRASGTWKITGLRHELSANDPGAQAWKTSITAIYPRW</sequence>
<reference evidence="1 2" key="1">
    <citation type="submission" date="2011-02" db="EMBL/GenBank/DDBJ databases">
        <authorList>
            <person name="Weinstock G."/>
            <person name="Sodergren E."/>
            <person name="Clifton S."/>
            <person name="Fulton L."/>
            <person name="Fulton B."/>
            <person name="Courtney L."/>
            <person name="Fronick C."/>
            <person name="Harrison M."/>
            <person name="Strong C."/>
            <person name="Farmer C."/>
            <person name="Delahaunty K."/>
            <person name="Markovic C."/>
            <person name="Hall O."/>
            <person name="Minx P."/>
            <person name="Tomlinson C."/>
            <person name="Mitreva M."/>
            <person name="Hou S."/>
            <person name="Chen J."/>
            <person name="Wollam A."/>
            <person name="Pepin K.H."/>
            <person name="Johnson M."/>
            <person name="Bhonagiri V."/>
            <person name="Zhang X."/>
            <person name="Suruliraj S."/>
            <person name="Warren W."/>
            <person name="Chinwalla A."/>
            <person name="Mardis E.R."/>
            <person name="Wilson R.K."/>
        </authorList>
    </citation>
    <scope>NUCLEOTIDE SEQUENCE [LARGE SCALE GENOMIC DNA]</scope>
    <source>
        <strain evidence="1 2">YIT 11859</strain>
    </source>
</reference>
<dbReference type="HOGENOM" id="CLU_082098_0_0_4"/>
<dbReference type="Pfam" id="PF22759">
    <property type="entry name" value="E217_GP41"/>
    <property type="match status" value="1"/>
</dbReference>
<evidence type="ECO:0000313" key="1">
    <source>
        <dbReference type="EMBL" id="EGG55797.1"/>
    </source>
</evidence>
<gene>
    <name evidence="1" type="ORF">HMPREF9439_01050</name>
</gene>
<dbReference type="eggNOG" id="ENOG502ZHHP">
    <property type="taxonomic scope" value="Bacteria"/>
</dbReference>
<dbReference type="InterPro" id="IPR054496">
    <property type="entry name" value="E217_GP41"/>
</dbReference>
<evidence type="ECO:0000313" key="2">
    <source>
        <dbReference type="Proteomes" id="UP000005156"/>
    </source>
</evidence>